<dbReference type="GO" id="GO:0004149">
    <property type="term" value="F:dihydrolipoyllysine-residue succinyltransferase activity"/>
    <property type="evidence" value="ECO:0007669"/>
    <property type="project" value="UniProtKB-UniRule"/>
</dbReference>
<keyword evidence="7 11" id="KW-0808">Transferase</keyword>
<evidence type="ECO:0000256" key="9">
    <source>
        <dbReference type="ARBA" id="ARBA00023315"/>
    </source>
</evidence>
<dbReference type="PROSITE" id="PS50968">
    <property type="entry name" value="BIOTINYL_LIPOYL"/>
    <property type="match status" value="1"/>
</dbReference>
<dbReference type="FunFam" id="3.30.559.10:FF:000007">
    <property type="entry name" value="Dihydrolipoamide acetyltransferase component of pyruvate dehydrogenase complex"/>
    <property type="match status" value="1"/>
</dbReference>
<evidence type="ECO:0000256" key="10">
    <source>
        <dbReference type="ARBA" id="ARBA00052761"/>
    </source>
</evidence>
<dbReference type="Gene3D" id="2.40.50.100">
    <property type="match status" value="1"/>
</dbReference>
<evidence type="ECO:0000256" key="5">
    <source>
        <dbReference type="ARBA" id="ARBA00019511"/>
    </source>
</evidence>
<dbReference type="InterPro" id="IPR036625">
    <property type="entry name" value="E3-bd_dom_sf"/>
</dbReference>
<protein>
    <recommendedName>
        <fullName evidence="5 11">Dihydrolipoyllysine-residue succinyltransferase component of 2-oxoglutarate dehydrogenase complex</fullName>
        <ecNumber evidence="4 11">2.3.1.61</ecNumber>
    </recommendedName>
    <alternativeName>
        <fullName evidence="11">2-oxoglutarate dehydrogenase complex component E2</fullName>
    </alternativeName>
</protein>
<evidence type="ECO:0000256" key="6">
    <source>
        <dbReference type="ARBA" id="ARBA00022532"/>
    </source>
</evidence>
<feature type="domain" description="Peripheral subunit-binding (PSBD)" evidence="13">
    <location>
        <begin position="119"/>
        <end position="156"/>
    </location>
</feature>
<keyword evidence="6 11" id="KW-0816">Tricarboxylic acid cycle</keyword>
<keyword evidence="9 11" id="KW-0012">Acyltransferase</keyword>
<evidence type="ECO:0000256" key="1">
    <source>
        <dbReference type="ARBA" id="ARBA00004052"/>
    </source>
</evidence>
<dbReference type="UniPathway" id="UPA00868">
    <property type="reaction ID" value="UER00840"/>
</dbReference>
<dbReference type="InterPro" id="IPR023213">
    <property type="entry name" value="CAT-like_dom_sf"/>
</dbReference>
<evidence type="ECO:0000259" key="13">
    <source>
        <dbReference type="PROSITE" id="PS51826"/>
    </source>
</evidence>
<dbReference type="Gene3D" id="4.10.320.10">
    <property type="entry name" value="E3-binding domain"/>
    <property type="match status" value="1"/>
</dbReference>
<dbReference type="PANTHER" id="PTHR43416">
    <property type="entry name" value="DIHYDROLIPOYLLYSINE-RESIDUE SUCCINYLTRANSFERASE COMPONENT OF 2-OXOGLUTARATE DEHYDROGENASE COMPLEX, MITOCHONDRIAL-RELATED"/>
    <property type="match status" value="1"/>
</dbReference>
<comment type="cofactor">
    <cofactor evidence="11">
        <name>(R)-lipoate</name>
        <dbReference type="ChEBI" id="CHEBI:83088"/>
    </cofactor>
    <text evidence="11">Binds 1 lipoyl cofactor covalently.</text>
</comment>
<evidence type="ECO:0000313" key="15">
    <source>
        <dbReference type="Proteomes" id="UP000239477"/>
    </source>
</evidence>
<dbReference type="NCBIfam" id="TIGR01347">
    <property type="entry name" value="sucB"/>
    <property type="match status" value="1"/>
</dbReference>
<dbReference type="InterPro" id="IPR006255">
    <property type="entry name" value="SucB"/>
</dbReference>
<dbReference type="SUPFAM" id="SSF51230">
    <property type="entry name" value="Single hybrid motif"/>
    <property type="match status" value="1"/>
</dbReference>
<evidence type="ECO:0000259" key="12">
    <source>
        <dbReference type="PROSITE" id="PS50968"/>
    </source>
</evidence>
<dbReference type="PROSITE" id="PS00189">
    <property type="entry name" value="LIPOYL"/>
    <property type="match status" value="1"/>
</dbReference>
<evidence type="ECO:0000256" key="11">
    <source>
        <dbReference type="RuleBase" id="RU361138"/>
    </source>
</evidence>
<keyword evidence="15" id="KW-1185">Reference proteome</keyword>
<dbReference type="SUPFAM" id="SSF47005">
    <property type="entry name" value="Peripheral subunit-binding domain of 2-oxo acid dehydrogenase complex"/>
    <property type="match status" value="1"/>
</dbReference>
<gene>
    <name evidence="14" type="ORF">CLM73_06995</name>
</gene>
<dbReference type="InterPro" id="IPR001078">
    <property type="entry name" value="2-oxoacid_DH_actylTfrase"/>
</dbReference>
<dbReference type="PROSITE" id="PS51826">
    <property type="entry name" value="PSBD"/>
    <property type="match status" value="1"/>
</dbReference>
<name>A0A2S0I4D1_9BURK</name>
<dbReference type="OrthoDB" id="9805770at2"/>
<dbReference type="Proteomes" id="UP000239477">
    <property type="component" value="Chromosome"/>
</dbReference>
<dbReference type="GO" id="GO:0006099">
    <property type="term" value="P:tricarboxylic acid cycle"/>
    <property type="evidence" value="ECO:0007669"/>
    <property type="project" value="UniProtKB-UniRule"/>
</dbReference>
<dbReference type="GO" id="GO:0033512">
    <property type="term" value="P:L-lysine catabolic process to acetyl-CoA via saccharopine"/>
    <property type="evidence" value="ECO:0007669"/>
    <property type="project" value="UniProtKB-UniRule"/>
</dbReference>
<reference evidence="14 15" key="1">
    <citation type="submission" date="2017-09" db="EMBL/GenBank/DDBJ databases">
        <title>Genomic, metabolic, and phenotypic characteristics of bacterial isolates from the natural microbiome of the model nematode Caenorhabditis elegans.</title>
        <authorList>
            <person name="Zimmermann J."/>
            <person name="Obeng N."/>
            <person name="Yang W."/>
            <person name="Obeng O."/>
            <person name="Kissoyan K."/>
            <person name="Pees B."/>
            <person name="Dirksen P."/>
            <person name="Hoppner M."/>
            <person name="Franke A."/>
            <person name="Rosenstiel P."/>
            <person name="Leippe M."/>
            <person name="Dierking K."/>
            <person name="Kaleta C."/>
            <person name="Schulenburg H."/>
        </authorList>
    </citation>
    <scope>NUCLEOTIDE SEQUENCE [LARGE SCALE GENOMIC DNA]</scope>
    <source>
        <strain evidence="14 15">MYb73</strain>
    </source>
</reference>
<dbReference type="Pfam" id="PF00364">
    <property type="entry name" value="Biotin_lipoyl"/>
    <property type="match status" value="1"/>
</dbReference>
<comment type="pathway">
    <text evidence="2 11">Amino-acid degradation; L-lysine degradation via saccharopine pathway; glutaryl-CoA from L-lysine: step 6/6.</text>
</comment>
<dbReference type="InterPro" id="IPR003016">
    <property type="entry name" value="2-oxoA_DH_lipoyl-BS"/>
</dbReference>
<evidence type="ECO:0000313" key="14">
    <source>
        <dbReference type="EMBL" id="AVJ26889.1"/>
    </source>
</evidence>
<comment type="similarity">
    <text evidence="3 11">Belongs to the 2-oxoacid dehydrogenase family.</text>
</comment>
<dbReference type="InterPro" id="IPR011053">
    <property type="entry name" value="Single_hybrid_motif"/>
</dbReference>
<dbReference type="EMBL" id="CP023270">
    <property type="protein sequence ID" value="AVJ26889.1"/>
    <property type="molecule type" value="Genomic_DNA"/>
</dbReference>
<comment type="catalytic activity">
    <reaction evidence="10 11">
        <text>N(6)-[(R)-dihydrolipoyl]-L-lysyl-[protein] + succinyl-CoA = N(6)-[(R)-S(8)-succinyldihydrolipoyl]-L-lysyl-[protein] + CoA</text>
        <dbReference type="Rhea" id="RHEA:15213"/>
        <dbReference type="Rhea" id="RHEA-COMP:10475"/>
        <dbReference type="Rhea" id="RHEA-COMP:20092"/>
        <dbReference type="ChEBI" id="CHEBI:57287"/>
        <dbReference type="ChEBI" id="CHEBI:57292"/>
        <dbReference type="ChEBI" id="CHEBI:83100"/>
        <dbReference type="ChEBI" id="CHEBI:83120"/>
        <dbReference type="EC" id="2.3.1.61"/>
    </reaction>
</comment>
<dbReference type="AlphaFoldDB" id="A0A2S0I4D1"/>
<accession>A0A2S0I4D1</accession>
<dbReference type="Pfam" id="PF02817">
    <property type="entry name" value="E3_binding"/>
    <property type="match status" value="1"/>
</dbReference>
<dbReference type="InterPro" id="IPR050537">
    <property type="entry name" value="2-oxoacid_dehydrogenase"/>
</dbReference>
<dbReference type="CDD" id="cd06849">
    <property type="entry name" value="lipoyl_domain"/>
    <property type="match status" value="1"/>
</dbReference>
<organism evidence="14 15">
    <name type="scientific">Achromobacter spanius</name>
    <dbReference type="NCBI Taxonomy" id="217203"/>
    <lineage>
        <taxon>Bacteria</taxon>
        <taxon>Pseudomonadati</taxon>
        <taxon>Pseudomonadota</taxon>
        <taxon>Betaproteobacteria</taxon>
        <taxon>Burkholderiales</taxon>
        <taxon>Alcaligenaceae</taxon>
        <taxon>Achromobacter</taxon>
    </lineage>
</organism>
<keyword evidence="8 11" id="KW-0450">Lipoyl</keyword>
<dbReference type="NCBIfam" id="NF004309">
    <property type="entry name" value="PRK05704.1"/>
    <property type="match status" value="1"/>
</dbReference>
<comment type="function">
    <text evidence="1 11">E2 component of the 2-oxoglutarate dehydrogenase (OGDH) complex which catalyzes the second step in the conversion of 2-oxoglutarate to succinyl-CoA and CO(2).</text>
</comment>
<feature type="domain" description="Lipoyl-binding" evidence="12">
    <location>
        <begin position="3"/>
        <end position="78"/>
    </location>
</feature>
<evidence type="ECO:0000256" key="3">
    <source>
        <dbReference type="ARBA" id="ARBA00007317"/>
    </source>
</evidence>
<dbReference type="Pfam" id="PF00198">
    <property type="entry name" value="2-oxoacid_dh"/>
    <property type="match status" value="1"/>
</dbReference>
<dbReference type="InterPro" id="IPR004167">
    <property type="entry name" value="PSBD"/>
</dbReference>
<dbReference type="SUPFAM" id="SSF52777">
    <property type="entry name" value="CoA-dependent acyltransferases"/>
    <property type="match status" value="1"/>
</dbReference>
<dbReference type="InterPro" id="IPR000089">
    <property type="entry name" value="Biotin_lipoyl"/>
</dbReference>
<dbReference type="PANTHER" id="PTHR43416:SF5">
    <property type="entry name" value="DIHYDROLIPOYLLYSINE-RESIDUE SUCCINYLTRANSFERASE COMPONENT OF 2-OXOGLUTARATE DEHYDROGENASE COMPLEX, MITOCHONDRIAL"/>
    <property type="match status" value="1"/>
</dbReference>
<evidence type="ECO:0000256" key="4">
    <source>
        <dbReference type="ARBA" id="ARBA00012945"/>
    </source>
</evidence>
<dbReference type="GO" id="GO:0005829">
    <property type="term" value="C:cytosol"/>
    <property type="evidence" value="ECO:0007669"/>
    <property type="project" value="TreeGrafter"/>
</dbReference>
<dbReference type="RefSeq" id="WP_105237866.1">
    <property type="nucleotide sequence ID" value="NZ_CP023270.1"/>
</dbReference>
<evidence type="ECO:0000256" key="8">
    <source>
        <dbReference type="ARBA" id="ARBA00022823"/>
    </source>
</evidence>
<sequence length="411" mass="42521">MAITDVVVPQLSESVSEATLLTWKKQPGAAVEADEILIEVETDKVVLEVPAPASGVLAEIVKGDGSTVTSGEVLARIDTAAKAAAAAAATAPAEAPKAAEQAAAAPAAAAPASTAAAGVASPAASKILAEKGVDAASVAGSGRDGRVTKGDALAASAPAKAAPAKAAAAPAPTTLSLDGRPEQRVPMSRLRARIAERLLQSQQENAILTTFNEVNMQAVIDLRAKYKDKFEKEHGIKLGFMSFFVKAAVAALKKYPLINASIDGKDIIYHGYFDIGIAVGSPRGLVVPILRNADQLSIADIEKTIADFGRRAADGKLGIEEMTGGTFSISNGGVFGSMLSTPIINPPQSAILGVHATKDRAVVENGQIVIRPMNYLALSYDHRIIDGREAVLGLVAMKDALEDPQRLLLDL</sequence>
<dbReference type="Gene3D" id="3.30.559.10">
    <property type="entry name" value="Chloramphenicol acetyltransferase-like domain"/>
    <property type="match status" value="1"/>
</dbReference>
<evidence type="ECO:0000256" key="7">
    <source>
        <dbReference type="ARBA" id="ARBA00022679"/>
    </source>
</evidence>
<proteinExistence type="inferred from homology"/>
<dbReference type="EC" id="2.3.1.61" evidence="4 11"/>
<dbReference type="GO" id="GO:0045252">
    <property type="term" value="C:oxoglutarate dehydrogenase complex"/>
    <property type="evidence" value="ECO:0007669"/>
    <property type="project" value="UniProtKB-UniRule"/>
</dbReference>
<evidence type="ECO:0000256" key="2">
    <source>
        <dbReference type="ARBA" id="ARBA00005145"/>
    </source>
</evidence>